<dbReference type="Gene3D" id="3.40.50.720">
    <property type="entry name" value="NAD(P)-binding Rossmann-like Domain"/>
    <property type="match status" value="1"/>
</dbReference>
<evidence type="ECO:0000313" key="4">
    <source>
        <dbReference type="EMBL" id="KAH7300339.1"/>
    </source>
</evidence>
<evidence type="ECO:0000256" key="1">
    <source>
        <dbReference type="ARBA" id="ARBA00038048"/>
    </source>
</evidence>
<dbReference type="PANTHER" id="PTHR12286:SF5">
    <property type="entry name" value="SACCHAROPINE DEHYDROGENASE-LIKE OXIDOREDUCTASE"/>
    <property type="match status" value="1"/>
</dbReference>
<dbReference type="OrthoDB" id="10268090at2759"/>
<dbReference type="SUPFAM" id="SSF51735">
    <property type="entry name" value="NAD(P)-binding Rossmann-fold domains"/>
    <property type="match status" value="1"/>
</dbReference>
<dbReference type="OMA" id="VEYYISI"/>
<dbReference type="PANTHER" id="PTHR12286">
    <property type="entry name" value="SACCHAROPINE DEHYDROGENASE-LIKE OXIDOREDUCTASE"/>
    <property type="match status" value="1"/>
</dbReference>
<dbReference type="EMBL" id="CM035429">
    <property type="protein sequence ID" value="KAH7300339.1"/>
    <property type="molecule type" value="Genomic_DNA"/>
</dbReference>
<evidence type="ECO:0000313" key="5">
    <source>
        <dbReference type="Proteomes" id="UP000825935"/>
    </source>
</evidence>
<evidence type="ECO:0000256" key="2">
    <source>
        <dbReference type="SAM" id="Phobius"/>
    </source>
</evidence>
<organism evidence="4 5">
    <name type="scientific">Ceratopteris richardii</name>
    <name type="common">Triangle waterfern</name>
    <dbReference type="NCBI Taxonomy" id="49495"/>
    <lineage>
        <taxon>Eukaryota</taxon>
        <taxon>Viridiplantae</taxon>
        <taxon>Streptophyta</taxon>
        <taxon>Embryophyta</taxon>
        <taxon>Tracheophyta</taxon>
        <taxon>Polypodiopsida</taxon>
        <taxon>Polypodiidae</taxon>
        <taxon>Polypodiales</taxon>
        <taxon>Pteridineae</taxon>
        <taxon>Pteridaceae</taxon>
        <taxon>Parkerioideae</taxon>
        <taxon>Ceratopteris</taxon>
    </lineage>
</organism>
<feature type="domain" description="Saccharopine dehydrogenase NADP binding" evidence="3">
    <location>
        <begin position="13"/>
        <end position="151"/>
    </location>
</feature>
<gene>
    <name evidence="4" type="ORF">KP509_24G057000</name>
</gene>
<evidence type="ECO:0000259" key="3">
    <source>
        <dbReference type="Pfam" id="PF03435"/>
    </source>
</evidence>
<keyword evidence="2" id="KW-0472">Membrane</keyword>
<sequence>MAGYELMRKFDAVILGASGFTGKYVLREWLRCTQEDSQRHRGLTLAVAGRSRSKLEAALLWAGHSGGSHRRSDDDPDVSIIDNADATDAASLGHLCRSTRVLLNCVGPCNQYGEAVVAACVEAGTHYVDISGEAEFMERIEAKFHDAALAAKVLVVSACAAVSIVSDVGLVHHLRCWPPSTAPSSVFAYARIHSFASNHVTSAETGILALANADALARFRRSLPRRPPLKIPGPSPPIELDSCIHYEKKLGYWAAALPICDRSVVRRTFWALHGHPRGLPVLNAASIQDQENFDKAWQMVRPVHFRLFLAIRTLRWAVLFSWATRILKTLSRHAFGLNLLLKYPHIFTIGAFTRQGPTEKQVEEGSFEMWFVGKGYQKDLDGGVKAKKVVTRVKGPEPCYTMSAIGIVQCALLCLHSRDLLPVGGVLTTASAFGGANIQESLEGRGLLFQHINTTSKENNEPEYEDSLITLKPWIVFALPIILGIAIVIVCTFVLSITIF</sequence>
<dbReference type="InterPro" id="IPR051276">
    <property type="entry name" value="Saccharopine_DH-like_oxidrdct"/>
</dbReference>
<dbReference type="InterPro" id="IPR005097">
    <property type="entry name" value="Sacchrp_dh_NADP-bd"/>
</dbReference>
<dbReference type="Proteomes" id="UP000825935">
    <property type="component" value="Chromosome 24"/>
</dbReference>
<proteinExistence type="inferred from homology"/>
<keyword evidence="2" id="KW-0812">Transmembrane</keyword>
<dbReference type="GO" id="GO:0005811">
    <property type="term" value="C:lipid droplet"/>
    <property type="evidence" value="ECO:0007669"/>
    <property type="project" value="TreeGrafter"/>
</dbReference>
<protein>
    <recommendedName>
        <fullName evidence="3">Saccharopine dehydrogenase NADP binding domain-containing protein</fullName>
    </recommendedName>
</protein>
<accession>A0A8T2RUX0</accession>
<comment type="caution">
    <text evidence="4">The sequence shown here is derived from an EMBL/GenBank/DDBJ whole genome shotgun (WGS) entry which is preliminary data.</text>
</comment>
<dbReference type="AlphaFoldDB" id="A0A8T2RUX0"/>
<dbReference type="GO" id="GO:0005739">
    <property type="term" value="C:mitochondrion"/>
    <property type="evidence" value="ECO:0007669"/>
    <property type="project" value="TreeGrafter"/>
</dbReference>
<keyword evidence="2" id="KW-1133">Transmembrane helix</keyword>
<reference evidence="4" key="1">
    <citation type="submission" date="2021-08" db="EMBL/GenBank/DDBJ databases">
        <title>WGS assembly of Ceratopteris richardii.</title>
        <authorList>
            <person name="Marchant D.B."/>
            <person name="Chen G."/>
            <person name="Jenkins J."/>
            <person name="Shu S."/>
            <person name="Leebens-Mack J."/>
            <person name="Grimwood J."/>
            <person name="Schmutz J."/>
            <person name="Soltis P."/>
            <person name="Soltis D."/>
            <person name="Chen Z.-H."/>
        </authorList>
    </citation>
    <scope>NUCLEOTIDE SEQUENCE</scope>
    <source>
        <strain evidence="4">Whitten #5841</strain>
        <tissue evidence="4">Leaf</tissue>
    </source>
</reference>
<feature type="transmembrane region" description="Helical" evidence="2">
    <location>
        <begin position="474"/>
        <end position="499"/>
    </location>
</feature>
<comment type="similarity">
    <text evidence="1">Belongs to the saccharopine dehydrogenase family.</text>
</comment>
<dbReference type="GO" id="GO:0009247">
    <property type="term" value="P:glycolipid biosynthetic process"/>
    <property type="evidence" value="ECO:0007669"/>
    <property type="project" value="TreeGrafter"/>
</dbReference>
<dbReference type="GO" id="GO:0005886">
    <property type="term" value="C:plasma membrane"/>
    <property type="evidence" value="ECO:0007669"/>
    <property type="project" value="TreeGrafter"/>
</dbReference>
<dbReference type="Pfam" id="PF03435">
    <property type="entry name" value="Sacchrp_dh_NADP"/>
    <property type="match status" value="1"/>
</dbReference>
<dbReference type="InterPro" id="IPR036291">
    <property type="entry name" value="NAD(P)-bd_dom_sf"/>
</dbReference>
<name>A0A8T2RUX0_CERRI</name>
<keyword evidence="5" id="KW-1185">Reference proteome</keyword>